<comment type="caution">
    <text evidence="1">The sequence shown here is derived from an EMBL/GenBank/DDBJ whole genome shotgun (WGS) entry which is preliminary data.</text>
</comment>
<dbReference type="SUPFAM" id="SSF159245">
    <property type="entry name" value="AttH-like"/>
    <property type="match status" value="1"/>
</dbReference>
<dbReference type="CDD" id="cd21471">
    <property type="entry name" value="CrtC-like"/>
    <property type="match status" value="1"/>
</dbReference>
<proteinExistence type="predicted"/>
<dbReference type="EMBL" id="JACIIV010000008">
    <property type="protein sequence ID" value="MBB6227166.1"/>
    <property type="molecule type" value="Genomic_DNA"/>
</dbReference>
<organism evidence="1 2">
    <name type="scientific">Polymorphobacter multimanifer</name>
    <dbReference type="NCBI Taxonomy" id="1070431"/>
    <lineage>
        <taxon>Bacteria</taxon>
        <taxon>Pseudomonadati</taxon>
        <taxon>Pseudomonadota</taxon>
        <taxon>Alphaproteobacteria</taxon>
        <taxon>Sphingomonadales</taxon>
        <taxon>Sphingosinicellaceae</taxon>
        <taxon>Polymorphobacter</taxon>
    </lineage>
</organism>
<keyword evidence="1" id="KW-0456">Lyase</keyword>
<dbReference type="Proteomes" id="UP000538147">
    <property type="component" value="Unassembled WGS sequence"/>
</dbReference>
<protein>
    <submittedName>
        <fullName evidence="1">Carotenoid 1,2-hydratase</fullName>
        <ecNumber evidence="1">4.2.1.131</ecNumber>
    </submittedName>
</protein>
<sequence>MEPGGYRWWYLDAESDDGQFGLTVIAFIGSVFSPYYKASGRGRPEDHVSLNVALYGPKGKRWAQRWTMTERGEKALWRDTRTLRIGPSQLHWDGEALVIDVHEVNALIPLPVRGRIRLVPQVLGQRRFRLDPSGKHVWEPLAPRARVEVHMTDPDVRWSGTGYLDANHGSEALEDGFADWQWSRAHLANGDTAVIYEGKLRSGEDFGMALRIGTDGNAEVAEMPAAVTLPRTLWQVARTTRADAGHVTRIRATWEDTPFYSRTALATQFWGEPVHAVHESLSLDRFRSGIVQWMLPWRMPRRL</sequence>
<gene>
    <name evidence="1" type="ORF">FHS79_001330</name>
</gene>
<dbReference type="GO" id="GO:0016829">
    <property type="term" value="F:lyase activity"/>
    <property type="evidence" value="ECO:0007669"/>
    <property type="project" value="UniProtKB-KW"/>
</dbReference>
<evidence type="ECO:0000313" key="1">
    <source>
        <dbReference type="EMBL" id="MBB6227166.1"/>
    </source>
</evidence>
<reference evidence="1 2" key="1">
    <citation type="submission" date="2020-08" db="EMBL/GenBank/DDBJ databases">
        <title>Genomic Encyclopedia of Type Strains, Phase IV (KMG-IV): sequencing the most valuable type-strain genomes for metagenomic binning, comparative biology and taxonomic classification.</title>
        <authorList>
            <person name="Goeker M."/>
        </authorList>
    </citation>
    <scope>NUCLEOTIDE SEQUENCE [LARGE SCALE GENOMIC DNA]</scope>
    <source>
        <strain evidence="1 2">DSM 102189</strain>
    </source>
</reference>
<evidence type="ECO:0000313" key="2">
    <source>
        <dbReference type="Proteomes" id="UP000538147"/>
    </source>
</evidence>
<dbReference type="EC" id="4.2.1.131" evidence="1"/>
<name>A0A841L4G6_9SPHN</name>
<accession>A0A841L4G6</accession>
<keyword evidence="2" id="KW-1185">Reference proteome</keyword>
<dbReference type="RefSeq" id="WP_341534423.1">
    <property type="nucleotide sequence ID" value="NZ_JACIIV010000008.1"/>
</dbReference>
<dbReference type="AlphaFoldDB" id="A0A841L4G6"/>